<dbReference type="PANTHER" id="PTHR13192">
    <property type="entry name" value="MY011 PROTEIN"/>
    <property type="match status" value="1"/>
</dbReference>
<dbReference type="GO" id="GO:0009235">
    <property type="term" value="P:cobalamin metabolic process"/>
    <property type="evidence" value="ECO:0007669"/>
    <property type="project" value="InterPro"/>
</dbReference>
<evidence type="ECO:0008006" key="3">
    <source>
        <dbReference type="Google" id="ProtNLM"/>
    </source>
</evidence>
<dbReference type="AlphaFoldDB" id="A0AAV2AYI5"/>
<dbReference type="PANTHER" id="PTHR13192:SF3">
    <property type="entry name" value="COBALAMIN TRAFFICKING PROTEIN CBLD"/>
    <property type="match status" value="1"/>
</dbReference>
<proteinExistence type="predicted"/>
<comment type="caution">
    <text evidence="1">The sequence shown here is derived from an EMBL/GenBank/DDBJ whole genome shotgun (WGS) entry which is preliminary data.</text>
</comment>
<dbReference type="Pfam" id="PF10229">
    <property type="entry name" value="MMADHC"/>
    <property type="match status" value="1"/>
</dbReference>
<dbReference type="Proteomes" id="UP001497382">
    <property type="component" value="Unassembled WGS sequence"/>
</dbReference>
<protein>
    <recommendedName>
        <fullName evidence="3">Methylmalonic aciduria and homocystinuria type D protein</fullName>
    </recommendedName>
</protein>
<sequence length="294" mass="33661">MLTLLRQLPYLHNRKYVLSTFRCIYSRRIPAILSKVNFGDPTSNGAEKKGYGEKEICLLKEFDERTPLPGNMGGLPLQLLYTTKIQNLPTPTGDKWEASIPLPEEKYKCILSQYAYNIIDTAMSISNKVECVVHKCPILLRRDFLNLFPSRYLDETLTLVTLCMETENDMSTWSEEAEEEREKLTKYFITSAKAITDFLDGRSYWADFVHPTTGKPHSCPLVDDTMFETDLRYRNFGLQIDDLGCCRIISHPIWGTNVFVGAIFTNAPLDCFEVDCIKRRTLYPVLASARGKPL</sequence>
<dbReference type="EMBL" id="CAXIEN010000229">
    <property type="protein sequence ID" value="CAL1288314.1"/>
    <property type="molecule type" value="Genomic_DNA"/>
</dbReference>
<dbReference type="GO" id="GO:0005739">
    <property type="term" value="C:mitochondrion"/>
    <property type="evidence" value="ECO:0007669"/>
    <property type="project" value="TreeGrafter"/>
</dbReference>
<accession>A0AAV2AYI5</accession>
<keyword evidence="2" id="KW-1185">Reference proteome</keyword>
<gene>
    <name evidence="1" type="ORF">LARSCL_LOCUS15277</name>
</gene>
<name>A0AAV2AYI5_9ARAC</name>
<dbReference type="InterPro" id="IPR019362">
    <property type="entry name" value="MMADHC"/>
</dbReference>
<evidence type="ECO:0000313" key="2">
    <source>
        <dbReference type="Proteomes" id="UP001497382"/>
    </source>
</evidence>
<reference evidence="1 2" key="1">
    <citation type="submission" date="2024-04" db="EMBL/GenBank/DDBJ databases">
        <authorList>
            <person name="Rising A."/>
            <person name="Reimegard J."/>
            <person name="Sonavane S."/>
            <person name="Akerstrom W."/>
            <person name="Nylinder S."/>
            <person name="Hedman E."/>
            <person name="Kallberg Y."/>
        </authorList>
    </citation>
    <scope>NUCLEOTIDE SEQUENCE [LARGE SCALE GENOMIC DNA]</scope>
</reference>
<evidence type="ECO:0000313" key="1">
    <source>
        <dbReference type="EMBL" id="CAL1288314.1"/>
    </source>
</evidence>
<organism evidence="1 2">
    <name type="scientific">Larinioides sclopetarius</name>
    <dbReference type="NCBI Taxonomy" id="280406"/>
    <lineage>
        <taxon>Eukaryota</taxon>
        <taxon>Metazoa</taxon>
        <taxon>Ecdysozoa</taxon>
        <taxon>Arthropoda</taxon>
        <taxon>Chelicerata</taxon>
        <taxon>Arachnida</taxon>
        <taxon>Araneae</taxon>
        <taxon>Araneomorphae</taxon>
        <taxon>Entelegynae</taxon>
        <taxon>Araneoidea</taxon>
        <taxon>Araneidae</taxon>
        <taxon>Larinioides</taxon>
    </lineage>
</organism>